<keyword evidence="2" id="KW-1133">Transmembrane helix</keyword>
<keyword evidence="2" id="KW-0472">Membrane</keyword>
<organism evidence="3 4">
    <name type="scientific">Armillaria solidipes</name>
    <dbReference type="NCBI Taxonomy" id="1076256"/>
    <lineage>
        <taxon>Eukaryota</taxon>
        <taxon>Fungi</taxon>
        <taxon>Dikarya</taxon>
        <taxon>Basidiomycota</taxon>
        <taxon>Agaricomycotina</taxon>
        <taxon>Agaricomycetes</taxon>
        <taxon>Agaricomycetidae</taxon>
        <taxon>Agaricales</taxon>
        <taxon>Marasmiineae</taxon>
        <taxon>Physalacriaceae</taxon>
        <taxon>Armillaria</taxon>
    </lineage>
</organism>
<dbReference type="EMBL" id="KZ293434">
    <property type="protein sequence ID" value="PBK68064.1"/>
    <property type="molecule type" value="Genomic_DNA"/>
</dbReference>
<feature type="region of interest" description="Disordered" evidence="1">
    <location>
        <begin position="16"/>
        <end position="48"/>
    </location>
</feature>
<dbReference type="Proteomes" id="UP000218334">
    <property type="component" value="Unassembled WGS sequence"/>
</dbReference>
<evidence type="ECO:0000256" key="2">
    <source>
        <dbReference type="SAM" id="Phobius"/>
    </source>
</evidence>
<reference evidence="4" key="1">
    <citation type="journal article" date="2017" name="Nat. Ecol. Evol.">
        <title>Genome expansion and lineage-specific genetic innovations in the forest pathogenic fungi Armillaria.</title>
        <authorList>
            <person name="Sipos G."/>
            <person name="Prasanna A.N."/>
            <person name="Walter M.C."/>
            <person name="O'Connor E."/>
            <person name="Balint B."/>
            <person name="Krizsan K."/>
            <person name="Kiss B."/>
            <person name="Hess J."/>
            <person name="Varga T."/>
            <person name="Slot J."/>
            <person name="Riley R."/>
            <person name="Boka B."/>
            <person name="Rigling D."/>
            <person name="Barry K."/>
            <person name="Lee J."/>
            <person name="Mihaltcheva S."/>
            <person name="LaButti K."/>
            <person name="Lipzen A."/>
            <person name="Waldron R."/>
            <person name="Moloney N.M."/>
            <person name="Sperisen C."/>
            <person name="Kredics L."/>
            <person name="Vagvoelgyi C."/>
            <person name="Patrignani A."/>
            <person name="Fitzpatrick D."/>
            <person name="Nagy I."/>
            <person name="Doyle S."/>
            <person name="Anderson J.B."/>
            <person name="Grigoriev I.V."/>
            <person name="Gueldener U."/>
            <person name="Muensterkoetter M."/>
            <person name="Nagy L.G."/>
        </authorList>
    </citation>
    <scope>NUCLEOTIDE SEQUENCE [LARGE SCALE GENOMIC DNA]</scope>
    <source>
        <strain evidence="4">28-4</strain>
    </source>
</reference>
<accession>A0A2H3BGL6</accession>
<name>A0A2H3BGL6_9AGAR</name>
<feature type="compositionally biased region" description="Acidic residues" evidence="1">
    <location>
        <begin position="22"/>
        <end position="31"/>
    </location>
</feature>
<proteinExistence type="predicted"/>
<protein>
    <submittedName>
        <fullName evidence="3">Uncharacterized protein</fullName>
    </submittedName>
</protein>
<feature type="transmembrane region" description="Helical" evidence="2">
    <location>
        <begin position="54"/>
        <end position="71"/>
    </location>
</feature>
<evidence type="ECO:0000256" key="1">
    <source>
        <dbReference type="SAM" id="MobiDB-lite"/>
    </source>
</evidence>
<gene>
    <name evidence="3" type="ORF">ARMSODRAFT_1020093</name>
</gene>
<keyword evidence="2" id="KW-0812">Transmembrane</keyword>
<sequence>MTDDRYAMKALDDDDSHRMLLSDDDEEDGETETLIHQQPVPSDPRFDQPVPSPFARAGLLLLVAFLFWLAFSLRKANHSAGVEAVVTYIDEVFFGTDADEDTEYATLNPEPHSFELTPPSVRWYLWSRQELQPTTGSGASFYGFCDTLEVKNSVSTPESGWGVDHALSAWAKWLTPTNSTVDAAANTRDCSFSRAEYPVDVMNSTQVYWVLRGLSGEIKLTYIIRMDPVLDSAVLFRGSTLLKVTGRASSNFRMRFPTILIPNGGSINALYGGWGVNNERLFANGKRDRWGEATVSL</sequence>
<evidence type="ECO:0000313" key="4">
    <source>
        <dbReference type="Proteomes" id="UP000218334"/>
    </source>
</evidence>
<keyword evidence="4" id="KW-1185">Reference proteome</keyword>
<evidence type="ECO:0000313" key="3">
    <source>
        <dbReference type="EMBL" id="PBK68064.1"/>
    </source>
</evidence>
<dbReference type="AlphaFoldDB" id="A0A2H3BGL6"/>